<evidence type="ECO:0000313" key="6">
    <source>
        <dbReference type="Proteomes" id="UP000193077"/>
    </source>
</evidence>
<reference evidence="5 6" key="1">
    <citation type="submission" date="2017-03" db="EMBL/GenBank/DDBJ databases">
        <authorList>
            <person name="Afonso C.L."/>
            <person name="Miller P.J."/>
            <person name="Scott M.A."/>
            <person name="Spackman E."/>
            <person name="Goraichik I."/>
            <person name="Dimitrov K.M."/>
            <person name="Suarez D.L."/>
            <person name="Swayne D.E."/>
        </authorList>
    </citation>
    <scope>NUCLEOTIDE SEQUENCE [LARGE SCALE GENOMIC DNA]</scope>
    <source>
        <strain evidence="5 6">CECT 7639</strain>
    </source>
</reference>
<dbReference type="Proteomes" id="UP000193077">
    <property type="component" value="Unassembled WGS sequence"/>
</dbReference>
<keyword evidence="2" id="KW-0547">Nucleotide-binding</keyword>
<dbReference type="SUPFAM" id="SSF52540">
    <property type="entry name" value="P-loop containing nucleoside triphosphate hydrolases"/>
    <property type="match status" value="1"/>
</dbReference>
<dbReference type="GO" id="GO:0005524">
    <property type="term" value="F:ATP binding"/>
    <property type="evidence" value="ECO:0007669"/>
    <property type="project" value="UniProtKB-KW"/>
</dbReference>
<dbReference type="AlphaFoldDB" id="A0A1Y5RY07"/>
<evidence type="ECO:0000256" key="2">
    <source>
        <dbReference type="ARBA" id="ARBA00022741"/>
    </source>
</evidence>
<dbReference type="GO" id="GO:0016887">
    <property type="term" value="F:ATP hydrolysis activity"/>
    <property type="evidence" value="ECO:0007669"/>
    <property type="project" value="InterPro"/>
</dbReference>
<dbReference type="PANTHER" id="PTHR24220">
    <property type="entry name" value="IMPORT ATP-BINDING PROTEIN"/>
    <property type="match status" value="1"/>
</dbReference>
<proteinExistence type="predicted"/>
<dbReference type="GO" id="GO:0005886">
    <property type="term" value="C:plasma membrane"/>
    <property type="evidence" value="ECO:0007669"/>
    <property type="project" value="TreeGrafter"/>
</dbReference>
<dbReference type="InterPro" id="IPR025662">
    <property type="entry name" value="Sigma_54_int_dom_ATP-bd_1"/>
</dbReference>
<gene>
    <name evidence="5" type="primary">ytrE</name>
    <name evidence="5" type="ORF">TRL7639_00996</name>
</gene>
<dbReference type="GO" id="GO:0022857">
    <property type="term" value="F:transmembrane transporter activity"/>
    <property type="evidence" value="ECO:0007669"/>
    <property type="project" value="TreeGrafter"/>
</dbReference>
<dbReference type="InterPro" id="IPR003439">
    <property type="entry name" value="ABC_transporter-like_ATP-bd"/>
</dbReference>
<dbReference type="InterPro" id="IPR027417">
    <property type="entry name" value="P-loop_NTPase"/>
</dbReference>
<keyword evidence="3 5" id="KW-0067">ATP-binding</keyword>
<dbReference type="Gene3D" id="3.40.50.300">
    <property type="entry name" value="P-loop containing nucleotide triphosphate hydrolases"/>
    <property type="match status" value="1"/>
</dbReference>
<evidence type="ECO:0000313" key="5">
    <source>
        <dbReference type="EMBL" id="SLN27026.1"/>
    </source>
</evidence>
<name>A0A1Y5RY07_9RHOB</name>
<evidence type="ECO:0000259" key="4">
    <source>
        <dbReference type="PROSITE" id="PS50893"/>
    </source>
</evidence>
<dbReference type="PROSITE" id="PS00675">
    <property type="entry name" value="SIGMA54_INTERACT_1"/>
    <property type="match status" value="1"/>
</dbReference>
<evidence type="ECO:0000256" key="1">
    <source>
        <dbReference type="ARBA" id="ARBA00022448"/>
    </source>
</evidence>
<dbReference type="InterPro" id="IPR017911">
    <property type="entry name" value="MacB-like_ATP-bd"/>
</dbReference>
<dbReference type="SMART" id="SM00382">
    <property type="entry name" value="AAA"/>
    <property type="match status" value="1"/>
</dbReference>
<dbReference type="PROSITE" id="PS00211">
    <property type="entry name" value="ABC_TRANSPORTER_1"/>
    <property type="match status" value="1"/>
</dbReference>
<dbReference type="Pfam" id="PF00005">
    <property type="entry name" value="ABC_tran"/>
    <property type="match status" value="1"/>
</dbReference>
<dbReference type="PROSITE" id="PS50893">
    <property type="entry name" value="ABC_TRANSPORTER_2"/>
    <property type="match status" value="1"/>
</dbReference>
<keyword evidence="6" id="KW-1185">Reference proteome</keyword>
<accession>A0A1Y5RY07</accession>
<dbReference type="OrthoDB" id="9786950at2"/>
<evidence type="ECO:0000256" key="3">
    <source>
        <dbReference type="ARBA" id="ARBA00022840"/>
    </source>
</evidence>
<dbReference type="CDD" id="cd03255">
    <property type="entry name" value="ABC_MJ0796_LolCDE_FtsE"/>
    <property type="match status" value="1"/>
</dbReference>
<protein>
    <submittedName>
        <fullName evidence="5">ABC transporter ATP-binding protein YtrE</fullName>
    </submittedName>
</protein>
<feature type="domain" description="ABC transporter" evidence="4">
    <location>
        <begin position="11"/>
        <end position="237"/>
    </location>
</feature>
<dbReference type="EMBL" id="FWFO01000001">
    <property type="protein sequence ID" value="SLN27026.1"/>
    <property type="molecule type" value="Genomic_DNA"/>
</dbReference>
<dbReference type="PANTHER" id="PTHR24220:SF611">
    <property type="entry name" value="ATP-BINDING COMPONENT OF ABC TRANSPORTER-RELATED"/>
    <property type="match status" value="1"/>
</dbReference>
<dbReference type="InterPro" id="IPR003593">
    <property type="entry name" value="AAA+_ATPase"/>
</dbReference>
<dbReference type="InterPro" id="IPR017871">
    <property type="entry name" value="ABC_transporter-like_CS"/>
</dbReference>
<sequence>MVIEDTAPCAIAMRDVRFDWPGGQFGLDVPAFDVKQNETVLLLGQSGSGKSTLLSLICGILAPSQGVIQVSGTDIGTLGRAKRDRFRADHIGIIFQMFNLLPYASALDNILVPLRFSKARRARVQSPRQEALALTRALGLPDALVARAQASTLSVGQQQRVAVARAMIGRPNVVIADEPTSALDSGAQEEFLELVFGQVRDAGAALLMVSHDERLASRFDRVIRLDQIARQRRAAAS</sequence>
<keyword evidence="1" id="KW-0813">Transport</keyword>
<dbReference type="InterPro" id="IPR015854">
    <property type="entry name" value="ABC_transpr_LolD-like"/>
</dbReference>
<organism evidence="5 6">
    <name type="scientific">Falsiruegeria litorea R37</name>
    <dbReference type="NCBI Taxonomy" id="1200284"/>
    <lineage>
        <taxon>Bacteria</taxon>
        <taxon>Pseudomonadati</taxon>
        <taxon>Pseudomonadota</taxon>
        <taxon>Alphaproteobacteria</taxon>
        <taxon>Rhodobacterales</taxon>
        <taxon>Roseobacteraceae</taxon>
        <taxon>Falsiruegeria</taxon>
    </lineage>
</organism>